<feature type="domain" description="DUF6532" evidence="2">
    <location>
        <begin position="405"/>
        <end position="596"/>
    </location>
</feature>
<accession>A0A4S8KMI1</accession>
<feature type="region of interest" description="Disordered" evidence="1">
    <location>
        <begin position="70"/>
        <end position="102"/>
    </location>
</feature>
<evidence type="ECO:0000313" key="4">
    <source>
        <dbReference type="Proteomes" id="UP000297245"/>
    </source>
</evidence>
<dbReference type="InterPro" id="IPR045341">
    <property type="entry name" value="DUF6532"/>
</dbReference>
<keyword evidence="4" id="KW-1185">Reference proteome</keyword>
<feature type="compositionally biased region" description="Polar residues" evidence="1">
    <location>
        <begin position="244"/>
        <end position="260"/>
    </location>
</feature>
<feature type="compositionally biased region" description="Basic and acidic residues" evidence="1">
    <location>
        <begin position="318"/>
        <end position="333"/>
    </location>
</feature>
<evidence type="ECO:0000256" key="1">
    <source>
        <dbReference type="SAM" id="MobiDB-lite"/>
    </source>
</evidence>
<dbReference type="Proteomes" id="UP000297245">
    <property type="component" value="Unassembled WGS sequence"/>
</dbReference>
<dbReference type="Pfam" id="PF20149">
    <property type="entry name" value="DUF6532"/>
    <property type="match status" value="1"/>
</dbReference>
<proteinExistence type="predicted"/>
<feature type="region of interest" description="Disordered" evidence="1">
    <location>
        <begin position="274"/>
        <end position="293"/>
    </location>
</feature>
<name>A0A4S8KMI1_DENBC</name>
<reference evidence="3 4" key="1">
    <citation type="journal article" date="2019" name="Nat. Ecol. Evol.">
        <title>Megaphylogeny resolves global patterns of mushroom evolution.</title>
        <authorList>
            <person name="Varga T."/>
            <person name="Krizsan K."/>
            <person name="Foldi C."/>
            <person name="Dima B."/>
            <person name="Sanchez-Garcia M."/>
            <person name="Sanchez-Ramirez S."/>
            <person name="Szollosi G.J."/>
            <person name="Szarkandi J.G."/>
            <person name="Papp V."/>
            <person name="Albert L."/>
            <person name="Andreopoulos W."/>
            <person name="Angelini C."/>
            <person name="Antonin V."/>
            <person name="Barry K.W."/>
            <person name="Bougher N.L."/>
            <person name="Buchanan P."/>
            <person name="Buyck B."/>
            <person name="Bense V."/>
            <person name="Catcheside P."/>
            <person name="Chovatia M."/>
            <person name="Cooper J."/>
            <person name="Damon W."/>
            <person name="Desjardin D."/>
            <person name="Finy P."/>
            <person name="Geml J."/>
            <person name="Haridas S."/>
            <person name="Hughes K."/>
            <person name="Justo A."/>
            <person name="Karasinski D."/>
            <person name="Kautmanova I."/>
            <person name="Kiss B."/>
            <person name="Kocsube S."/>
            <person name="Kotiranta H."/>
            <person name="LaButti K.M."/>
            <person name="Lechner B.E."/>
            <person name="Liimatainen K."/>
            <person name="Lipzen A."/>
            <person name="Lukacs Z."/>
            <person name="Mihaltcheva S."/>
            <person name="Morgado L.N."/>
            <person name="Niskanen T."/>
            <person name="Noordeloos M.E."/>
            <person name="Ohm R.A."/>
            <person name="Ortiz-Santana B."/>
            <person name="Ovrebo C."/>
            <person name="Racz N."/>
            <person name="Riley R."/>
            <person name="Savchenko A."/>
            <person name="Shiryaev A."/>
            <person name="Soop K."/>
            <person name="Spirin V."/>
            <person name="Szebenyi C."/>
            <person name="Tomsovsky M."/>
            <person name="Tulloss R.E."/>
            <person name="Uehling J."/>
            <person name="Grigoriev I.V."/>
            <person name="Vagvolgyi C."/>
            <person name="Papp T."/>
            <person name="Martin F.M."/>
            <person name="Miettinen O."/>
            <person name="Hibbett D.S."/>
            <person name="Nagy L.G."/>
        </authorList>
    </citation>
    <scope>NUCLEOTIDE SEQUENCE [LARGE SCALE GENOMIC DNA]</scope>
    <source>
        <strain evidence="3 4">CBS 962.96</strain>
    </source>
</reference>
<gene>
    <name evidence="3" type="ORF">K435DRAFT_813154</name>
</gene>
<feature type="compositionally biased region" description="Polar residues" evidence="1">
    <location>
        <begin position="1"/>
        <end position="44"/>
    </location>
</feature>
<feature type="region of interest" description="Disordered" evidence="1">
    <location>
        <begin position="1"/>
        <end position="53"/>
    </location>
</feature>
<evidence type="ECO:0000259" key="2">
    <source>
        <dbReference type="Pfam" id="PF20149"/>
    </source>
</evidence>
<protein>
    <recommendedName>
        <fullName evidence="2">DUF6532 domain-containing protein</fullName>
    </recommendedName>
</protein>
<evidence type="ECO:0000313" key="3">
    <source>
        <dbReference type="EMBL" id="THU76701.1"/>
    </source>
</evidence>
<sequence length="651" mass="72487">MNGNKSTNPGLQKPASTKSVPTSPALQDSLQQNAAAQDRNNLNQFPPPPWEQGQYSFGIMIPYDKYWTYAEDNDPLPPADQEHLREHMQKLSKRDRQAQRNLPVDLCETQREGSYFPIRVLAFCSNRAKSENRQVTEEVLKKVESAKIKLGDSLADEEEEEEKTGPAKALRSKGPSSPKRQVSSQKAPGSAKQRKNSKTVPSPTRKSSRLASTSKDGVVHSDPQTRHADDYRATLEAQVDDNNDSPPRSSKSHKSASLVQRNKKPVVVDLVDDDTEDEISNSLPVNAQVDGKISKGKAKVLVSERGHLQGPAQSTSRKPNEAEEKRKRHRDLEPQTSGEEYPGLDDVVSSEPENAAESHEAGNQMVVESDEDADPPLNLGQRAKKGKIRLGEFGSDEEQDIAQLARRVARMHICFQNMYAKRSIELWPSLVSYLSEKGNVAVNKAFECLMSYGVVDVRGFMLTNSRGAITTYFGLPGRLSQEKIRNRVAFLVRSRCFHHGDIDMEKETFNSDAPFKCPVIALVLRETFVVPNCEPNELLVNVLHKKKAIPLGLIAMAATIVNHALTEMASGAQVDISLKTDNTLPHYRAIKETLARIEKNSPKYFKKLCERLYQDMVHATADPITVDDYDYGRLEEIAGMSEGSADEEEEG</sequence>
<dbReference type="EMBL" id="ML180749">
    <property type="protein sequence ID" value="THU76701.1"/>
    <property type="molecule type" value="Genomic_DNA"/>
</dbReference>
<dbReference type="OrthoDB" id="2790754at2759"/>
<feature type="compositionally biased region" description="Polar residues" evidence="1">
    <location>
        <begin position="198"/>
        <end position="215"/>
    </location>
</feature>
<feature type="region of interest" description="Disordered" evidence="1">
    <location>
        <begin position="304"/>
        <end position="380"/>
    </location>
</feature>
<feature type="compositionally biased region" description="Basic and acidic residues" evidence="1">
    <location>
        <begin position="217"/>
        <end position="233"/>
    </location>
</feature>
<feature type="region of interest" description="Disordered" evidence="1">
    <location>
        <begin position="152"/>
        <end position="266"/>
    </location>
</feature>
<organism evidence="3 4">
    <name type="scientific">Dendrothele bispora (strain CBS 962.96)</name>
    <dbReference type="NCBI Taxonomy" id="1314807"/>
    <lineage>
        <taxon>Eukaryota</taxon>
        <taxon>Fungi</taxon>
        <taxon>Dikarya</taxon>
        <taxon>Basidiomycota</taxon>
        <taxon>Agaricomycotina</taxon>
        <taxon>Agaricomycetes</taxon>
        <taxon>Agaricomycetidae</taxon>
        <taxon>Agaricales</taxon>
        <taxon>Agaricales incertae sedis</taxon>
        <taxon>Dendrothele</taxon>
    </lineage>
</organism>
<dbReference type="AlphaFoldDB" id="A0A4S8KMI1"/>
<feature type="compositionally biased region" description="Polar residues" evidence="1">
    <location>
        <begin position="174"/>
        <end position="187"/>
    </location>
</feature>
<feature type="compositionally biased region" description="Basic and acidic residues" evidence="1">
    <location>
        <begin position="80"/>
        <end position="98"/>
    </location>
</feature>